<dbReference type="EMBL" id="CP014671">
    <property type="protein sequence ID" value="ANX03922.1"/>
    <property type="molecule type" value="Genomic_DNA"/>
</dbReference>
<accession>A0A1B1YT79</accession>
<dbReference type="Proteomes" id="UP000092952">
    <property type="component" value="Chromosome"/>
</dbReference>
<dbReference type="InParanoid" id="A0A1B1YT79"/>
<dbReference type="RefSeq" id="WP_043105746.1">
    <property type="nucleotide sequence ID" value="NZ_CP014671.1"/>
</dbReference>
<dbReference type="OrthoDB" id="9770329at2"/>
<dbReference type="AlphaFoldDB" id="A0A1B1YT79"/>
<reference evidence="2" key="1">
    <citation type="submission" date="2016-03" db="EMBL/GenBank/DDBJ databases">
        <title>Complete genome sequence of Solimmundus cernigliae, representing a novel lineage of polycyclic aromatic hydrocarbon degraders within the Gammaproteobacteria.</title>
        <authorList>
            <person name="Singleton D.R."/>
            <person name="Dickey A.N."/>
            <person name="Scholl E.H."/>
            <person name="Wright F.A."/>
            <person name="Aitken M.D."/>
        </authorList>
    </citation>
    <scope>NUCLEOTIDE SEQUENCE [LARGE SCALE GENOMIC DNA]</scope>
    <source>
        <strain evidence="2">TR3.2</strain>
    </source>
</reference>
<sequence>MDAVLNLSLYAMHCWSHVKLRAGDVGLRDRDFPQDYAGQFVWPFRRAQSVSQAQRSPAAQPCD</sequence>
<gene>
    <name evidence="1" type="ORF">PG2T_06760</name>
</gene>
<proteinExistence type="predicted"/>
<keyword evidence="2" id="KW-1185">Reference proteome</keyword>
<evidence type="ECO:0000313" key="1">
    <source>
        <dbReference type="EMBL" id="ANX03922.1"/>
    </source>
</evidence>
<evidence type="ECO:0000313" key="2">
    <source>
        <dbReference type="Proteomes" id="UP000092952"/>
    </source>
</evidence>
<name>A0A1B1YT79_9GAMM</name>
<dbReference type="KEGG" id="gbi:PG2T_06760"/>
<protein>
    <submittedName>
        <fullName evidence="1">Uncharacterized protein</fullName>
    </submittedName>
</protein>
<organism evidence="1 2">
    <name type="scientific">Immundisolibacter cernigliae</name>
    <dbReference type="NCBI Taxonomy" id="1810504"/>
    <lineage>
        <taxon>Bacteria</taxon>
        <taxon>Pseudomonadati</taxon>
        <taxon>Pseudomonadota</taxon>
        <taxon>Gammaproteobacteria</taxon>
        <taxon>Immundisolibacterales</taxon>
        <taxon>Immundisolibacteraceae</taxon>
        <taxon>Immundisolibacter</taxon>
    </lineage>
</organism>